<gene>
    <name evidence="1" type="ORF">CK501_04700</name>
</gene>
<organism evidence="1 2">
    <name type="scientific">Halovibrio salipaludis</name>
    <dbReference type="NCBI Taxonomy" id="2032626"/>
    <lineage>
        <taxon>Bacteria</taxon>
        <taxon>Pseudomonadati</taxon>
        <taxon>Pseudomonadota</taxon>
        <taxon>Gammaproteobacteria</taxon>
        <taxon>Oceanospirillales</taxon>
        <taxon>Halomonadaceae</taxon>
        <taxon>Halovibrio</taxon>
    </lineage>
</organism>
<name>A0A2A2FCU6_9GAMM</name>
<dbReference type="Proteomes" id="UP000218896">
    <property type="component" value="Unassembled WGS sequence"/>
</dbReference>
<evidence type="ECO:0008006" key="3">
    <source>
        <dbReference type="Google" id="ProtNLM"/>
    </source>
</evidence>
<evidence type="ECO:0000313" key="1">
    <source>
        <dbReference type="EMBL" id="PAU82442.1"/>
    </source>
</evidence>
<keyword evidence="2" id="KW-1185">Reference proteome</keyword>
<dbReference type="AlphaFoldDB" id="A0A2A2FCU6"/>
<dbReference type="OrthoDB" id="662061at2"/>
<comment type="caution">
    <text evidence="1">The sequence shown here is derived from an EMBL/GenBank/DDBJ whole genome shotgun (WGS) entry which is preliminary data.</text>
</comment>
<evidence type="ECO:0000313" key="2">
    <source>
        <dbReference type="Proteomes" id="UP000218896"/>
    </source>
</evidence>
<dbReference type="Pfam" id="PF10504">
    <property type="entry name" value="DUF2452"/>
    <property type="match status" value="1"/>
</dbReference>
<accession>A0A2A2FCU6</accession>
<dbReference type="RefSeq" id="WP_095616536.1">
    <property type="nucleotide sequence ID" value="NZ_NSKD01000001.1"/>
</dbReference>
<reference evidence="1 2" key="1">
    <citation type="submission" date="2017-08" db="EMBL/GenBank/DDBJ databases">
        <title>Halovibrio sewagensis sp. nov., isolated from wastewater of high salinity.</title>
        <authorList>
            <person name="Dong X."/>
            <person name="Zhang G."/>
        </authorList>
    </citation>
    <scope>NUCLEOTIDE SEQUENCE [LARGE SCALE GENOMIC DNA]</scope>
    <source>
        <strain evidence="1 2">YL5-2</strain>
    </source>
</reference>
<dbReference type="EMBL" id="NSKD01000001">
    <property type="protein sequence ID" value="PAU82442.1"/>
    <property type="molecule type" value="Genomic_DNA"/>
</dbReference>
<proteinExistence type="predicted"/>
<sequence length="192" mass="21978">MPENPNPQGKGLRPVLAFLEESRAPALMAQPKQIKQISLELFTSLFVLESDFKFKPVRGNTYWLYQKNGRFWLSPIHPDEWSEDVYGRYIGECELHEDMTWSLEMCEEAAADPQLMASLEQRWESFEEAMEESETVEDALPRYQGQMPFYQRAYAFALAHSLRASMQGSGIQALSYREAQAQLPDDSGADAP</sequence>
<dbReference type="InterPro" id="IPR019534">
    <property type="entry name" value="DUF2452"/>
</dbReference>
<protein>
    <recommendedName>
        <fullName evidence="3">DUF2452 domain-containing protein</fullName>
    </recommendedName>
</protein>